<keyword evidence="4" id="KW-1185">Reference proteome</keyword>
<comment type="caution">
    <text evidence="3">The sequence shown here is derived from an EMBL/GenBank/DDBJ whole genome shotgun (WGS) entry which is preliminary data.</text>
</comment>
<name>A0ABU0CGI2_9FLAO</name>
<dbReference type="EMBL" id="JAUSUU010000005">
    <property type="protein sequence ID" value="MDQ0335526.1"/>
    <property type="molecule type" value="Genomic_DNA"/>
</dbReference>
<dbReference type="Proteomes" id="UP001231587">
    <property type="component" value="Unassembled WGS sequence"/>
</dbReference>
<organism evidence="3 4">
    <name type="scientific">Formosa algae</name>
    <dbReference type="NCBI Taxonomy" id="225843"/>
    <lineage>
        <taxon>Bacteria</taxon>
        <taxon>Pseudomonadati</taxon>
        <taxon>Bacteroidota</taxon>
        <taxon>Flavobacteriia</taxon>
        <taxon>Flavobacteriales</taxon>
        <taxon>Flavobacteriaceae</taxon>
        <taxon>Formosa</taxon>
    </lineage>
</organism>
<reference evidence="3 4" key="1">
    <citation type="submission" date="2023-07" db="EMBL/GenBank/DDBJ databases">
        <title>Genomic Encyclopedia of Type Strains, Phase IV (KMG-IV): sequencing the most valuable type-strain genomes for metagenomic binning, comparative biology and taxonomic classification.</title>
        <authorList>
            <person name="Goeker M."/>
        </authorList>
    </citation>
    <scope>NUCLEOTIDE SEQUENCE [LARGE SCALE GENOMIC DNA]</scope>
    <source>
        <strain evidence="3 4">DSM 16476</strain>
    </source>
</reference>
<dbReference type="CDD" id="cd00293">
    <property type="entry name" value="USP-like"/>
    <property type="match status" value="1"/>
</dbReference>
<protein>
    <submittedName>
        <fullName evidence="3">Nucleotide-binding universal stress UspA family protein</fullName>
    </submittedName>
</protein>
<evidence type="ECO:0000313" key="3">
    <source>
        <dbReference type="EMBL" id="MDQ0335526.1"/>
    </source>
</evidence>
<evidence type="ECO:0000256" key="1">
    <source>
        <dbReference type="ARBA" id="ARBA00008791"/>
    </source>
</evidence>
<evidence type="ECO:0000259" key="2">
    <source>
        <dbReference type="Pfam" id="PF00582"/>
    </source>
</evidence>
<feature type="domain" description="UspA" evidence="2">
    <location>
        <begin position="6"/>
        <end position="124"/>
    </location>
</feature>
<dbReference type="Pfam" id="PF00582">
    <property type="entry name" value="Usp"/>
    <property type="match status" value="1"/>
</dbReference>
<dbReference type="PANTHER" id="PTHR46268:SF6">
    <property type="entry name" value="UNIVERSAL STRESS PROTEIN UP12"/>
    <property type="match status" value="1"/>
</dbReference>
<dbReference type="PANTHER" id="PTHR46268">
    <property type="entry name" value="STRESS RESPONSE PROTEIN NHAX"/>
    <property type="match status" value="1"/>
</dbReference>
<comment type="similarity">
    <text evidence="1">Belongs to the universal stress protein A family.</text>
</comment>
<evidence type="ECO:0000313" key="4">
    <source>
        <dbReference type="Proteomes" id="UP001231587"/>
    </source>
</evidence>
<dbReference type="InterPro" id="IPR006016">
    <property type="entry name" value="UspA"/>
</dbReference>
<dbReference type="SUPFAM" id="SSF52402">
    <property type="entry name" value="Adenine nucleotide alpha hydrolases-like"/>
    <property type="match status" value="1"/>
</dbReference>
<proteinExistence type="inferred from homology"/>
<sequence length="258" mass="28786">MKTMLKILVPFDFTETAENALSYVKKFVGYDEDTEIVFVYVDESEDTDAVNKLEAVKADFESHAISKVRTLVVKGEFQSALLEVVKAEASDLVFIGTGLINKDKLITNTSTFVLSADCPVIVIPKGYEEFQIKKIALVIGEDLIHNSKLLETLLIVARRFSAKVEVLTVKRGEAEYGYTTADEKNENVISYYLENFYSGHVFIDGPDIPKSIFKYAEDKNIDLISILPRNHEVGETSSKGALTKVLSEMSKVPLLVID</sequence>
<dbReference type="Gene3D" id="3.40.50.12370">
    <property type="match status" value="1"/>
</dbReference>
<accession>A0ABU0CGI2</accession>
<gene>
    <name evidence="3" type="ORF">J2Z57_001974</name>
</gene>